<dbReference type="EMBL" id="KQ947407">
    <property type="protein sequence ID" value="KUJ21695.1"/>
    <property type="molecule type" value="Genomic_DNA"/>
</dbReference>
<proteinExistence type="predicted"/>
<dbReference type="SMART" id="SM00028">
    <property type="entry name" value="TPR"/>
    <property type="match status" value="2"/>
</dbReference>
<feature type="repeat" description="TPR" evidence="1">
    <location>
        <begin position="32"/>
        <end position="65"/>
    </location>
</feature>
<reference evidence="2 3" key="1">
    <citation type="submission" date="2015-10" db="EMBL/GenBank/DDBJ databases">
        <title>Full genome of DAOMC 229536 Phialocephala scopiformis, a fungal endophyte of spruce producing the potent anti-insectan compound rugulosin.</title>
        <authorList>
            <consortium name="DOE Joint Genome Institute"/>
            <person name="Walker A.K."/>
            <person name="Frasz S.L."/>
            <person name="Seifert K.A."/>
            <person name="Miller J.D."/>
            <person name="Mondo S.J."/>
            <person name="Labutti K."/>
            <person name="Lipzen A."/>
            <person name="Dockter R."/>
            <person name="Kennedy M."/>
            <person name="Grigoriev I.V."/>
            <person name="Spatafora J.W."/>
        </authorList>
    </citation>
    <scope>NUCLEOTIDE SEQUENCE [LARGE SCALE GENOMIC DNA]</scope>
    <source>
        <strain evidence="2 3">CBS 120377</strain>
    </source>
</reference>
<dbReference type="PANTHER" id="PTHR45588:SF1">
    <property type="entry name" value="WW DOMAIN-CONTAINING PROTEIN"/>
    <property type="match status" value="1"/>
</dbReference>
<keyword evidence="1" id="KW-0802">TPR repeat</keyword>
<evidence type="ECO:0000313" key="3">
    <source>
        <dbReference type="Proteomes" id="UP000070700"/>
    </source>
</evidence>
<accession>A0A194XN67</accession>
<dbReference type="InterPro" id="IPR011990">
    <property type="entry name" value="TPR-like_helical_dom_sf"/>
</dbReference>
<dbReference type="Gene3D" id="1.25.40.10">
    <property type="entry name" value="Tetratricopeptide repeat domain"/>
    <property type="match status" value="2"/>
</dbReference>
<gene>
    <name evidence="2" type="ORF">LY89DRAFT_704540</name>
</gene>
<dbReference type="InterPro" id="IPR019734">
    <property type="entry name" value="TPR_rpt"/>
</dbReference>
<dbReference type="AlphaFoldDB" id="A0A194XN67"/>
<dbReference type="PANTHER" id="PTHR45588">
    <property type="entry name" value="TPR DOMAIN-CONTAINING PROTEIN"/>
    <property type="match status" value="1"/>
</dbReference>
<dbReference type="SUPFAM" id="SSF48452">
    <property type="entry name" value="TPR-like"/>
    <property type="match status" value="2"/>
</dbReference>
<evidence type="ECO:0000256" key="1">
    <source>
        <dbReference type="PROSITE-ProRule" id="PRU00339"/>
    </source>
</evidence>
<dbReference type="PROSITE" id="PS50005">
    <property type="entry name" value="TPR"/>
    <property type="match status" value="1"/>
</dbReference>
<dbReference type="KEGG" id="psco:LY89DRAFT_704540"/>
<dbReference type="InParanoid" id="A0A194XN67"/>
<keyword evidence="3" id="KW-1185">Reference proteome</keyword>
<dbReference type="RefSeq" id="XP_018076050.1">
    <property type="nucleotide sequence ID" value="XM_018217391.1"/>
</dbReference>
<dbReference type="OrthoDB" id="414774at2759"/>
<sequence>MSQTHSPPASTHDSYYDLGSYHRRITSSSQDAQVWFDRGLIWTYAFNHEEAAKCFEHAITIDSSCAMAYWGLAYSTGPNYNKPWEVFDEDEIVTSVNRTHRAVMQAKEHAANASPVERALVDALQFRYPKEWPAKDFSMWNQQYAEAMESVYKEFQDDLDVATLYSDALMNLTPWQLWDLRSGKPAAGARTMEAKAVLDRALATEEGLKHPGLLHLFIHLMEMSGTPERALTVADHLRGLVPDSGHLNHMPTHLDILCGDYRRAIASNSDAIRVDEKFLAQEGPLNFYTLYRSHDYHFRIYAAMFSGQFKIALETVEQLERSIPEGLLRVKSPPMADWLEGFLSTRIHVLVRFGRWQDLVDLELPNDQDLYCVTTAMVHYGKGVAFSAMNKMTEAEEQRNLFEKSLKRVPSSRTLFNNTCTDILNIAAAMLSGEMAYRVGKDFDLAFNQLERAIYLDDNLPYDEPWGWMQPTRHAHGALLLEQGRVEEAVKVYAADLGFVDTLPRALRHPNNVWALHGYYECLVRLGRMAEARIVEPQLRIAEAVADVPIKASCFCRLKTAT</sequence>
<dbReference type="Proteomes" id="UP000070700">
    <property type="component" value="Unassembled WGS sequence"/>
</dbReference>
<dbReference type="GeneID" id="28827117"/>
<name>A0A194XN67_MOLSC</name>
<protein>
    <submittedName>
        <fullName evidence="2">TPR domain protein</fullName>
    </submittedName>
</protein>
<organism evidence="2 3">
    <name type="scientific">Mollisia scopiformis</name>
    <name type="common">Conifer needle endophyte fungus</name>
    <name type="synonym">Phialocephala scopiformis</name>
    <dbReference type="NCBI Taxonomy" id="149040"/>
    <lineage>
        <taxon>Eukaryota</taxon>
        <taxon>Fungi</taxon>
        <taxon>Dikarya</taxon>
        <taxon>Ascomycota</taxon>
        <taxon>Pezizomycotina</taxon>
        <taxon>Leotiomycetes</taxon>
        <taxon>Helotiales</taxon>
        <taxon>Mollisiaceae</taxon>
        <taxon>Mollisia</taxon>
    </lineage>
</organism>
<evidence type="ECO:0000313" key="2">
    <source>
        <dbReference type="EMBL" id="KUJ21695.1"/>
    </source>
</evidence>